<dbReference type="GO" id="GO:0140359">
    <property type="term" value="F:ABC-type transporter activity"/>
    <property type="evidence" value="ECO:0007669"/>
    <property type="project" value="UniProtKB-ARBA"/>
</dbReference>
<dbReference type="GO" id="GO:0043190">
    <property type="term" value="C:ATP-binding cassette (ABC) transporter complex"/>
    <property type="evidence" value="ECO:0007669"/>
    <property type="project" value="InterPro"/>
</dbReference>
<keyword evidence="2" id="KW-0547">Nucleotide-binding</keyword>
<dbReference type="PANTHER" id="PTHR42781">
    <property type="entry name" value="SPERMIDINE/PUTRESCINE IMPORT ATP-BINDING PROTEIN POTA"/>
    <property type="match status" value="1"/>
</dbReference>
<dbReference type="InterPro" id="IPR027417">
    <property type="entry name" value="P-loop_NTPase"/>
</dbReference>
<dbReference type="Gene3D" id="3.40.50.300">
    <property type="entry name" value="P-loop containing nucleotide triphosphate hydrolases"/>
    <property type="match status" value="1"/>
</dbReference>
<evidence type="ECO:0000256" key="1">
    <source>
        <dbReference type="ARBA" id="ARBA00022448"/>
    </source>
</evidence>
<dbReference type="AlphaFoldDB" id="A0A154BNW1"/>
<dbReference type="FunFam" id="3.40.50.300:FF:000042">
    <property type="entry name" value="Maltose/maltodextrin ABC transporter, ATP-binding protein"/>
    <property type="match status" value="1"/>
</dbReference>
<dbReference type="Proteomes" id="UP000076268">
    <property type="component" value="Unassembled WGS sequence"/>
</dbReference>
<keyword evidence="1" id="KW-0813">Transport</keyword>
<dbReference type="PANTHER" id="PTHR42781:SF4">
    <property type="entry name" value="SPERMIDINE_PUTRESCINE IMPORT ATP-BINDING PROTEIN POTA"/>
    <property type="match status" value="1"/>
</dbReference>
<dbReference type="SUPFAM" id="SSF52540">
    <property type="entry name" value="P-loop containing nucleoside triphosphate hydrolases"/>
    <property type="match status" value="1"/>
</dbReference>
<name>A0A154BNW1_ANASB</name>
<dbReference type="EMBL" id="LSGP01000023">
    <property type="protein sequence ID" value="KYZ75540.1"/>
    <property type="molecule type" value="Genomic_DNA"/>
</dbReference>
<dbReference type="OrthoDB" id="9802264at2"/>
<dbReference type="GO" id="GO:0016887">
    <property type="term" value="F:ATP hydrolysis activity"/>
    <property type="evidence" value="ECO:0007669"/>
    <property type="project" value="InterPro"/>
</dbReference>
<keyword evidence="3 5" id="KW-0067">ATP-binding</keyword>
<dbReference type="InterPro" id="IPR008995">
    <property type="entry name" value="Mo/tungstate-bd_C_term_dom"/>
</dbReference>
<evidence type="ECO:0000259" key="4">
    <source>
        <dbReference type="PROSITE" id="PS50893"/>
    </source>
</evidence>
<dbReference type="Pfam" id="PF00005">
    <property type="entry name" value="ABC_tran"/>
    <property type="match status" value="1"/>
</dbReference>
<organism evidence="5 6">
    <name type="scientific">Anaerosporomusa subterranea</name>
    <dbReference type="NCBI Taxonomy" id="1794912"/>
    <lineage>
        <taxon>Bacteria</taxon>
        <taxon>Bacillati</taxon>
        <taxon>Bacillota</taxon>
        <taxon>Negativicutes</taxon>
        <taxon>Acetonemataceae</taxon>
        <taxon>Anaerosporomusa</taxon>
    </lineage>
</organism>
<dbReference type="PROSITE" id="PS50893">
    <property type="entry name" value="ABC_TRANSPORTER_2"/>
    <property type="match status" value="1"/>
</dbReference>
<evidence type="ECO:0000256" key="3">
    <source>
        <dbReference type="ARBA" id="ARBA00022840"/>
    </source>
</evidence>
<gene>
    <name evidence="5" type="ORF">AXX12_12565</name>
</gene>
<dbReference type="SMART" id="SM00382">
    <property type="entry name" value="AAA"/>
    <property type="match status" value="1"/>
</dbReference>
<dbReference type="RefSeq" id="WP_066244245.1">
    <property type="nucleotide sequence ID" value="NZ_LSGP01000023.1"/>
</dbReference>
<dbReference type="InterPro" id="IPR003439">
    <property type="entry name" value="ABC_transporter-like_ATP-bd"/>
</dbReference>
<sequence length="356" mass="39498">MSHVRLVNVTKKFGDVTAVNSLNLEIGKGECFSMLGPSGCGKTTTLRMVAGFEDLSDGEVYVGDQLISSPKRNYYLPPEKRNFGMVFQAFAVWPHLSVYENVAFPLRIRNLPATEIEKRTKDALRSTNLLKVAEDSPANLSGGGKQRVALARALAINPDVMLLDEPLSSLDPHLREEMRFEIKDLQRKYGFSIIYVTHDQAEAMALSDRILVMKLGVVQQIDTPLDVYNKPANKFVFSFIGLSNFLDIVWEDGRATLRGENAPLPESLTPPEAMRGSDAISLASRPSEIDFVSVGDEGGLRGVVSRKAFLGEIIDYQVKIGGQEMRVQKGRRAPGPELGEVCCLRFLRPFWYAGEQ</sequence>
<proteinExistence type="predicted"/>
<evidence type="ECO:0000256" key="2">
    <source>
        <dbReference type="ARBA" id="ARBA00022741"/>
    </source>
</evidence>
<dbReference type="GO" id="GO:0005524">
    <property type="term" value="F:ATP binding"/>
    <property type="evidence" value="ECO:0007669"/>
    <property type="project" value="UniProtKB-KW"/>
</dbReference>
<evidence type="ECO:0000313" key="5">
    <source>
        <dbReference type="EMBL" id="KYZ75540.1"/>
    </source>
</evidence>
<reference evidence="5 6" key="1">
    <citation type="submission" date="2016-02" db="EMBL/GenBank/DDBJ databases">
        <title>Anaerosporomusa subterraneum gen. nov., sp. nov., a spore-forming obligate anaerobe isolated from saprolite.</title>
        <authorList>
            <person name="Choi J.K."/>
            <person name="Shah M."/>
            <person name="Yee N."/>
        </authorList>
    </citation>
    <scope>NUCLEOTIDE SEQUENCE [LARGE SCALE GENOMIC DNA]</scope>
    <source>
        <strain evidence="5 6">RU4</strain>
    </source>
</reference>
<dbReference type="Pfam" id="PF08402">
    <property type="entry name" value="TOBE_2"/>
    <property type="match status" value="1"/>
</dbReference>
<evidence type="ECO:0000313" key="6">
    <source>
        <dbReference type="Proteomes" id="UP000076268"/>
    </source>
</evidence>
<dbReference type="STRING" id="1794912.AXX12_12565"/>
<dbReference type="InterPro" id="IPR003593">
    <property type="entry name" value="AAA+_ATPase"/>
</dbReference>
<accession>A0A154BNW1</accession>
<dbReference type="InterPro" id="IPR013611">
    <property type="entry name" value="Transp-assoc_OB_typ2"/>
</dbReference>
<protein>
    <submittedName>
        <fullName evidence="5">Iron ABC transporter ATP-binding protein</fullName>
    </submittedName>
</protein>
<comment type="caution">
    <text evidence="5">The sequence shown here is derived from an EMBL/GenBank/DDBJ whole genome shotgun (WGS) entry which is preliminary data.</text>
</comment>
<dbReference type="SUPFAM" id="SSF50331">
    <property type="entry name" value="MOP-like"/>
    <property type="match status" value="1"/>
</dbReference>
<feature type="domain" description="ABC transporter" evidence="4">
    <location>
        <begin position="4"/>
        <end position="240"/>
    </location>
</feature>
<keyword evidence="6" id="KW-1185">Reference proteome</keyword>
<dbReference type="InterPro" id="IPR050093">
    <property type="entry name" value="ABC_SmlMolc_Importer"/>
</dbReference>